<gene>
    <name evidence="1" type="ORF">NCTC13307_04680</name>
</gene>
<proteinExistence type="predicted"/>
<reference evidence="1" key="1">
    <citation type="submission" date="2018-06" db="EMBL/GenBank/DDBJ databases">
        <authorList>
            <consortium name="Pathogen Informatics"/>
            <person name="Doyle S."/>
        </authorList>
    </citation>
    <scope>NUCLEOTIDE SEQUENCE</scope>
    <source>
        <strain evidence="1">NCTC13307</strain>
    </source>
</reference>
<dbReference type="AlphaFoldDB" id="A0A381KLX9"/>
<organism evidence="1">
    <name type="scientific">Clostridioides difficile</name>
    <name type="common">Peptoclostridium difficile</name>
    <dbReference type="NCBI Taxonomy" id="1496"/>
    <lineage>
        <taxon>Bacteria</taxon>
        <taxon>Bacillati</taxon>
        <taxon>Bacillota</taxon>
        <taxon>Clostridia</taxon>
        <taxon>Peptostreptococcales</taxon>
        <taxon>Peptostreptococcaceae</taxon>
        <taxon>Clostridioides</taxon>
    </lineage>
</organism>
<protein>
    <submittedName>
        <fullName evidence="1">DNA gyrase subunit A</fullName>
    </submittedName>
</protein>
<name>A0A381KLX9_CLODI</name>
<dbReference type="EMBL" id="UFWD01000002">
    <property type="protein sequence ID" value="SUY83553.1"/>
    <property type="molecule type" value="Genomic_DNA"/>
</dbReference>
<sequence>MREETEIRHAEGEIDMRDLISDEEIAITLTPLWIYKKASI</sequence>
<accession>A0A381KLX9</accession>
<evidence type="ECO:0000313" key="1">
    <source>
        <dbReference type="EMBL" id="SUY83553.1"/>
    </source>
</evidence>